<dbReference type="GO" id="GO:0050334">
    <property type="term" value="F:thiaminase activity"/>
    <property type="evidence" value="ECO:0007669"/>
    <property type="project" value="UniProtKB-UniRule"/>
</dbReference>
<gene>
    <name evidence="5" type="ORF">SAMN05192556_10571</name>
</gene>
<evidence type="ECO:0000256" key="3">
    <source>
        <dbReference type="PIRSR" id="PIRSR003170-2"/>
    </source>
</evidence>
<feature type="binding site" evidence="3">
    <location>
        <position position="154"/>
    </location>
    <ligand>
        <name>substrate</name>
    </ligand>
</feature>
<evidence type="ECO:0000259" key="4">
    <source>
        <dbReference type="Pfam" id="PF03070"/>
    </source>
</evidence>
<keyword evidence="1" id="KW-0784">Thiamine biosynthesis</keyword>
<feature type="binding site" evidence="3">
    <location>
        <position position="98"/>
    </location>
    <ligand>
        <name>substrate</name>
    </ligand>
</feature>
<comment type="function">
    <text evidence="1">Catalyzes an amino-pyrimidine hydrolysis reaction at the C5' of the pyrimidine moiety of thiamine compounds, a reaction that is part of a thiamine salvage pathway. Thus, catalyzes the conversion of 4-amino-5-aminomethyl-2-methylpyrimidine to 4-amino-5-hydroxymethyl-2-methylpyrimidine (HMP).</text>
</comment>
<comment type="similarity">
    <text evidence="1">Belongs to the TenA family.</text>
</comment>
<feature type="binding site" evidence="3">
    <location>
        <position position="60"/>
    </location>
    <ligand>
        <name>substrate</name>
    </ligand>
</feature>
<evidence type="ECO:0000256" key="2">
    <source>
        <dbReference type="PIRSR" id="PIRSR003170-1"/>
    </source>
</evidence>
<dbReference type="Gene3D" id="1.20.910.10">
    <property type="entry name" value="Heme oxygenase-like"/>
    <property type="match status" value="1"/>
</dbReference>
<dbReference type="InterPro" id="IPR016084">
    <property type="entry name" value="Haem_Oase-like_multi-hlx"/>
</dbReference>
<dbReference type="SUPFAM" id="SSF48613">
    <property type="entry name" value="Heme oxygenase-like"/>
    <property type="match status" value="1"/>
</dbReference>
<dbReference type="GO" id="GO:0005829">
    <property type="term" value="C:cytosol"/>
    <property type="evidence" value="ECO:0007669"/>
    <property type="project" value="TreeGrafter"/>
</dbReference>
<dbReference type="GO" id="GO:0009228">
    <property type="term" value="P:thiamine biosynthetic process"/>
    <property type="evidence" value="ECO:0007669"/>
    <property type="project" value="UniProtKB-KW"/>
</dbReference>
<dbReference type="EC" id="3.5.99.2" evidence="1"/>
<dbReference type="Pfam" id="PF03070">
    <property type="entry name" value="TENA_THI-4"/>
    <property type="match status" value="1"/>
</dbReference>
<dbReference type="GO" id="GO:0009229">
    <property type="term" value="P:thiamine diphosphate biosynthetic process"/>
    <property type="evidence" value="ECO:0007669"/>
    <property type="project" value="UniProtKB-UniPathway"/>
</dbReference>
<dbReference type="InterPro" id="IPR026285">
    <property type="entry name" value="TenA_E"/>
</dbReference>
<dbReference type="UniPathway" id="UPA00060"/>
<accession>A0A1M6V299</accession>
<evidence type="ECO:0000313" key="5">
    <source>
        <dbReference type="EMBL" id="SHK75495.1"/>
    </source>
</evidence>
<evidence type="ECO:0000313" key="6">
    <source>
        <dbReference type="Proteomes" id="UP000184248"/>
    </source>
</evidence>
<dbReference type="OrthoDB" id="3711545at2"/>
<dbReference type="PANTHER" id="PTHR43198">
    <property type="entry name" value="BIFUNCTIONAL TH2 PROTEIN"/>
    <property type="match status" value="1"/>
</dbReference>
<keyword evidence="1" id="KW-0378">Hydrolase</keyword>
<evidence type="ECO:0000256" key="1">
    <source>
        <dbReference type="PIRNR" id="PIRNR003170"/>
    </source>
</evidence>
<comment type="catalytic activity">
    <reaction evidence="1">
        <text>thiamine + H2O = 5-(2-hydroxyethyl)-4-methylthiazole + 4-amino-5-hydroxymethyl-2-methylpyrimidine + H(+)</text>
        <dbReference type="Rhea" id="RHEA:17509"/>
        <dbReference type="ChEBI" id="CHEBI:15377"/>
        <dbReference type="ChEBI" id="CHEBI:15378"/>
        <dbReference type="ChEBI" id="CHEBI:16892"/>
        <dbReference type="ChEBI" id="CHEBI:17957"/>
        <dbReference type="ChEBI" id="CHEBI:18385"/>
        <dbReference type="EC" id="3.5.99.2"/>
    </reaction>
</comment>
<name>A0A1M6V299_9GAMM</name>
<dbReference type="AlphaFoldDB" id="A0A1M6V299"/>
<comment type="pathway">
    <text evidence="1">Cofactor biosynthesis; thiamine diphosphate biosynthesis.</text>
</comment>
<dbReference type="Proteomes" id="UP000184248">
    <property type="component" value="Unassembled WGS sequence"/>
</dbReference>
<proteinExistence type="inferred from homology"/>
<dbReference type="EMBL" id="FRAL01000005">
    <property type="protein sequence ID" value="SHK75495.1"/>
    <property type="molecule type" value="Genomic_DNA"/>
</dbReference>
<feature type="domain" description="Thiaminase-2/PQQC" evidence="4">
    <location>
        <begin position="29"/>
        <end position="226"/>
    </location>
</feature>
<dbReference type="InterPro" id="IPR004305">
    <property type="entry name" value="Thiaminase-2/PQQC"/>
</dbReference>
<sequence length="234" mass="26548">MTTRDSWRAWASGRKAPRITDWLREISEPDWSATVHHPLFDDLAAGRLEGKRFAAYMVQDYGFVDPFTALIGHAIGHAPSMADRVVLGQFMGMLTSDENSTFQRTFEAFGVSARADHLPATRDFRHLLHEVGMGGQASASGRYAEILAVLVVTEWLYLAWATRISRTEGLHPLMGEWIDLHDNPDFQAFVDWLRQRLDEEAAGLDDTDFSRMAERFRETVAKELAFHDAVHPCR</sequence>
<feature type="active site" description="Proton donor" evidence="2">
    <location>
        <position position="223"/>
    </location>
</feature>
<keyword evidence="6" id="KW-1185">Reference proteome</keyword>
<dbReference type="PANTHER" id="PTHR43198:SF2">
    <property type="entry name" value="SI:CH1073-67J19.1-RELATED"/>
    <property type="match status" value="1"/>
</dbReference>
<protein>
    <recommendedName>
        <fullName evidence="1">Aminopyrimidine aminohydrolase</fullName>
        <ecNumber evidence="1">3.5.99.2</ecNumber>
    </recommendedName>
</protein>
<comment type="catalytic activity">
    <reaction evidence="1">
        <text>4-amino-5-aminomethyl-2-methylpyrimidine + H2O = 4-amino-5-hydroxymethyl-2-methylpyrimidine + NH4(+)</text>
        <dbReference type="Rhea" id="RHEA:31799"/>
        <dbReference type="ChEBI" id="CHEBI:15377"/>
        <dbReference type="ChEBI" id="CHEBI:16892"/>
        <dbReference type="ChEBI" id="CHEBI:28938"/>
        <dbReference type="ChEBI" id="CHEBI:63416"/>
        <dbReference type="EC" id="3.5.99.2"/>
    </reaction>
</comment>
<reference evidence="6" key="1">
    <citation type="submission" date="2016-11" db="EMBL/GenBank/DDBJ databases">
        <authorList>
            <person name="Varghese N."/>
            <person name="Submissions S."/>
        </authorList>
    </citation>
    <scope>NUCLEOTIDE SEQUENCE [LARGE SCALE GENOMIC DNA]</scope>
    <source>
        <strain evidence="6">ALO Sharm</strain>
    </source>
</reference>
<dbReference type="CDD" id="cd19358">
    <property type="entry name" value="TenA_E_Spr0628-like"/>
    <property type="match status" value="1"/>
</dbReference>
<organism evidence="5 6">
    <name type="scientific">Halomonas caseinilytica</name>
    <dbReference type="NCBI Taxonomy" id="438744"/>
    <lineage>
        <taxon>Bacteria</taxon>
        <taxon>Pseudomonadati</taxon>
        <taxon>Pseudomonadota</taxon>
        <taxon>Gammaproteobacteria</taxon>
        <taxon>Oceanospirillales</taxon>
        <taxon>Halomonadaceae</taxon>
        <taxon>Halomonas</taxon>
    </lineage>
</organism>
<dbReference type="RefSeq" id="WP_064700082.1">
    <property type="nucleotide sequence ID" value="NZ_BDEO01000009.1"/>
</dbReference>
<dbReference type="PIRSF" id="PIRSF003170">
    <property type="entry name" value="Pet18p"/>
    <property type="match status" value="1"/>
</dbReference>
<dbReference type="InterPro" id="IPR050967">
    <property type="entry name" value="Thiamine_Salvage_TenA"/>
</dbReference>